<keyword evidence="5" id="KW-1185">Reference proteome</keyword>
<dbReference type="Gene3D" id="1.10.555.10">
    <property type="entry name" value="Rho GTPase activation protein"/>
    <property type="match status" value="1"/>
</dbReference>
<feature type="domain" description="Rho-GAP" evidence="3">
    <location>
        <begin position="368"/>
        <end position="564"/>
    </location>
</feature>
<accession>A0A067CJ06</accession>
<gene>
    <name evidence="4" type="ORF">SPRG_04419</name>
</gene>
<feature type="compositionally biased region" description="Basic and acidic residues" evidence="2">
    <location>
        <begin position="134"/>
        <end position="144"/>
    </location>
</feature>
<reference evidence="4 5" key="1">
    <citation type="journal article" date="2013" name="PLoS Genet.">
        <title>Distinctive expansion of potential virulence genes in the genome of the oomycete fish pathogen Saprolegnia parasitica.</title>
        <authorList>
            <person name="Jiang R.H."/>
            <person name="de Bruijn I."/>
            <person name="Haas B.J."/>
            <person name="Belmonte R."/>
            <person name="Lobach L."/>
            <person name="Christie J."/>
            <person name="van den Ackerveken G."/>
            <person name="Bottin A."/>
            <person name="Bulone V."/>
            <person name="Diaz-Moreno S.M."/>
            <person name="Dumas B."/>
            <person name="Fan L."/>
            <person name="Gaulin E."/>
            <person name="Govers F."/>
            <person name="Grenville-Briggs L.J."/>
            <person name="Horner N.R."/>
            <person name="Levin J.Z."/>
            <person name="Mammella M."/>
            <person name="Meijer H.J."/>
            <person name="Morris P."/>
            <person name="Nusbaum C."/>
            <person name="Oome S."/>
            <person name="Phillips A.J."/>
            <person name="van Rooyen D."/>
            <person name="Rzeszutek E."/>
            <person name="Saraiva M."/>
            <person name="Secombes C.J."/>
            <person name="Seidl M.F."/>
            <person name="Snel B."/>
            <person name="Stassen J.H."/>
            <person name="Sykes S."/>
            <person name="Tripathy S."/>
            <person name="van den Berg H."/>
            <person name="Vega-Arreguin J.C."/>
            <person name="Wawra S."/>
            <person name="Young S.K."/>
            <person name="Zeng Q."/>
            <person name="Dieguez-Uribeondo J."/>
            <person name="Russ C."/>
            <person name="Tyler B.M."/>
            <person name="van West P."/>
        </authorList>
    </citation>
    <scope>NUCLEOTIDE SEQUENCE [LARGE SCALE GENOMIC DNA]</scope>
    <source>
        <strain evidence="4 5">CBS 223.65</strain>
    </source>
</reference>
<organism evidence="4 5">
    <name type="scientific">Saprolegnia parasitica (strain CBS 223.65)</name>
    <dbReference type="NCBI Taxonomy" id="695850"/>
    <lineage>
        <taxon>Eukaryota</taxon>
        <taxon>Sar</taxon>
        <taxon>Stramenopiles</taxon>
        <taxon>Oomycota</taxon>
        <taxon>Saprolegniomycetes</taxon>
        <taxon>Saprolegniales</taxon>
        <taxon>Saprolegniaceae</taxon>
        <taxon>Saprolegnia</taxon>
    </lineage>
</organism>
<dbReference type="GO" id="GO:0007165">
    <property type="term" value="P:signal transduction"/>
    <property type="evidence" value="ECO:0007669"/>
    <property type="project" value="InterPro"/>
</dbReference>
<evidence type="ECO:0000313" key="4">
    <source>
        <dbReference type="EMBL" id="KDO30518.1"/>
    </source>
</evidence>
<protein>
    <recommendedName>
        <fullName evidence="3">Rho-GAP domain-containing protein</fullName>
    </recommendedName>
</protein>
<name>A0A067CJ06_SAPPC</name>
<dbReference type="SMART" id="SM00324">
    <property type="entry name" value="RhoGAP"/>
    <property type="match status" value="1"/>
</dbReference>
<dbReference type="STRING" id="695850.A0A067CJ06"/>
<dbReference type="OrthoDB" id="79452at2759"/>
<dbReference type="Gene3D" id="2.30.29.30">
    <property type="entry name" value="Pleckstrin-homology domain (PH domain)/Phosphotyrosine-binding domain (PTB)"/>
    <property type="match status" value="1"/>
</dbReference>
<feature type="region of interest" description="Disordered" evidence="2">
    <location>
        <begin position="1"/>
        <end position="113"/>
    </location>
</feature>
<evidence type="ECO:0000313" key="5">
    <source>
        <dbReference type="Proteomes" id="UP000030745"/>
    </source>
</evidence>
<evidence type="ECO:0000259" key="3">
    <source>
        <dbReference type="PROSITE" id="PS50238"/>
    </source>
</evidence>
<proteinExistence type="predicted"/>
<dbReference type="GO" id="GO:0005096">
    <property type="term" value="F:GTPase activator activity"/>
    <property type="evidence" value="ECO:0007669"/>
    <property type="project" value="UniProtKB-KW"/>
</dbReference>
<evidence type="ECO:0000256" key="2">
    <source>
        <dbReference type="SAM" id="MobiDB-lite"/>
    </source>
</evidence>
<dbReference type="AlphaFoldDB" id="A0A067CJ06"/>
<dbReference type="InterPro" id="IPR011993">
    <property type="entry name" value="PH-like_dom_sf"/>
</dbReference>
<keyword evidence="1" id="KW-0343">GTPase activation</keyword>
<dbReference type="SUPFAM" id="SSF48350">
    <property type="entry name" value="GTPase activation domain, GAP"/>
    <property type="match status" value="1"/>
</dbReference>
<dbReference type="Proteomes" id="UP000030745">
    <property type="component" value="Unassembled WGS sequence"/>
</dbReference>
<dbReference type="PROSITE" id="PS50238">
    <property type="entry name" value="RHOGAP"/>
    <property type="match status" value="1"/>
</dbReference>
<dbReference type="InterPro" id="IPR008936">
    <property type="entry name" value="Rho_GTPase_activation_prot"/>
</dbReference>
<dbReference type="InterPro" id="IPR051025">
    <property type="entry name" value="RhoGAP"/>
</dbReference>
<feature type="compositionally biased region" description="Acidic residues" evidence="2">
    <location>
        <begin position="1"/>
        <end position="10"/>
    </location>
</feature>
<dbReference type="SUPFAM" id="SSF50729">
    <property type="entry name" value="PH domain-like"/>
    <property type="match status" value="1"/>
</dbReference>
<dbReference type="VEuPathDB" id="FungiDB:SPRG_04419"/>
<feature type="region of interest" description="Disordered" evidence="2">
    <location>
        <begin position="263"/>
        <end position="296"/>
    </location>
</feature>
<dbReference type="SMART" id="SM00233">
    <property type="entry name" value="PH"/>
    <property type="match status" value="1"/>
</dbReference>
<dbReference type="CDD" id="cd00159">
    <property type="entry name" value="RhoGAP"/>
    <property type="match status" value="1"/>
</dbReference>
<dbReference type="PANTHER" id="PTHR15228:SF25">
    <property type="entry name" value="F-BAR DOMAIN-CONTAINING PROTEIN"/>
    <property type="match status" value="1"/>
</dbReference>
<dbReference type="InterPro" id="IPR000198">
    <property type="entry name" value="RhoGAP_dom"/>
</dbReference>
<dbReference type="EMBL" id="KK583201">
    <property type="protein sequence ID" value="KDO30518.1"/>
    <property type="molecule type" value="Genomic_DNA"/>
</dbReference>
<dbReference type="InterPro" id="IPR001849">
    <property type="entry name" value="PH_domain"/>
</dbReference>
<dbReference type="RefSeq" id="XP_012198733.1">
    <property type="nucleotide sequence ID" value="XM_012343343.1"/>
</dbReference>
<dbReference type="GeneID" id="24126862"/>
<feature type="region of interest" description="Disordered" evidence="2">
    <location>
        <begin position="127"/>
        <end position="162"/>
    </location>
</feature>
<dbReference type="OMA" id="VEEMITN"/>
<sequence length="574" mass="63067">MVSDSVESDDVTLSPGDDKAKQKAGVPTSSASSTASNPLPRRASSKRWFSDSDEEALGSVKGSLPPSSAEADAPEKAMRAGLVTATPMKAPPPPALSIKNNDATEEHPKRKMSGIQKLVQKTKILSPFRSSSKKMMEGVPEKEPPPPPAPSSIPATPSTQDEVSLAARHLDLPAQACFLKAGCGRNSGIRGLKKWNSRYFVLHAKVHELRYYSDVVQSGWGPIPLGEIGCIALRSIQRISKPSHPKYKGCRFDITCRSMLGIPDPEDDASSDDGAKKTSPQRQQQAQQQPSTPVIKTTPKASRIYSLVADSPQTTVLWVNMIDSLLTRSVNSPRPDMSQAKAPQPLKALAQLNQSRQKAVPESVSSRPPNDMLVLSFPDDIVPKPIVHAIDYIFESSPGIETELFYEKEAALGQLKIVLNRLNQCSAERRKPTRNEWEDVFDVVSAAGVVKLWLQQLEGPIIPHEMFPEFQRVMDEGIVAPFELMRNLKSLLATLPRKPFKQIAFLIFHWNDVTVYASKNKLTAAVLAARFSDFVLRPRPGAAAESETATRLVEYMITHADALIDEKESEILDM</sequence>
<dbReference type="KEGG" id="spar:SPRG_04419"/>
<dbReference type="PANTHER" id="PTHR15228">
    <property type="entry name" value="SPERMATHECAL PHYSIOLOGY VARIANT"/>
    <property type="match status" value="1"/>
</dbReference>
<evidence type="ECO:0000256" key="1">
    <source>
        <dbReference type="ARBA" id="ARBA00022468"/>
    </source>
</evidence>
<dbReference type="Pfam" id="PF00620">
    <property type="entry name" value="RhoGAP"/>
    <property type="match status" value="1"/>
</dbReference>